<evidence type="ECO:0000313" key="3">
    <source>
        <dbReference type="Proteomes" id="UP000016933"/>
    </source>
</evidence>
<sequence>MMIELKATVDKGPTSTSESQEEDDWRKRFRENGTSASKALLNIAGHLHQILKAADIVPEIVRRFDPAASAVEYQRKYEIADTAHPVAPPMMTKSTHLRVKPLHSYQDQRGKQSMNTGAVCGSSKIPVPIRQSSGCPQPRSSAVPSRHYADQGDDWTSGFLDDEADGTMIDQRILRVGPELT</sequence>
<gene>
    <name evidence="2" type="ORF">DOTSEDRAFT_78024</name>
</gene>
<proteinExistence type="predicted"/>
<reference evidence="3" key="1">
    <citation type="journal article" date="2012" name="PLoS Genet.">
        <title>The genomes of the fungal plant pathogens Cladosporium fulvum and Dothistroma septosporum reveal adaptation to different hosts and lifestyles but also signatures of common ancestry.</title>
        <authorList>
            <person name="de Wit P.J.G.M."/>
            <person name="van der Burgt A."/>
            <person name="Oekmen B."/>
            <person name="Stergiopoulos I."/>
            <person name="Abd-Elsalam K.A."/>
            <person name="Aerts A.L."/>
            <person name="Bahkali A.H."/>
            <person name="Beenen H.G."/>
            <person name="Chettri P."/>
            <person name="Cox M.P."/>
            <person name="Datema E."/>
            <person name="de Vries R.P."/>
            <person name="Dhillon B."/>
            <person name="Ganley A.R."/>
            <person name="Griffiths S.A."/>
            <person name="Guo Y."/>
            <person name="Hamelin R.C."/>
            <person name="Henrissat B."/>
            <person name="Kabir M.S."/>
            <person name="Jashni M.K."/>
            <person name="Kema G."/>
            <person name="Klaubauf S."/>
            <person name="Lapidus A."/>
            <person name="Levasseur A."/>
            <person name="Lindquist E."/>
            <person name="Mehrabi R."/>
            <person name="Ohm R.A."/>
            <person name="Owen T.J."/>
            <person name="Salamov A."/>
            <person name="Schwelm A."/>
            <person name="Schijlen E."/>
            <person name="Sun H."/>
            <person name="van den Burg H.A."/>
            <person name="van Ham R.C.H.J."/>
            <person name="Zhang S."/>
            <person name="Goodwin S.B."/>
            <person name="Grigoriev I.V."/>
            <person name="Collemare J."/>
            <person name="Bradshaw R.E."/>
        </authorList>
    </citation>
    <scope>NUCLEOTIDE SEQUENCE [LARGE SCALE GENOMIC DNA]</scope>
    <source>
        <strain evidence="3">NZE10 / CBS 128990</strain>
    </source>
</reference>
<organism evidence="2 3">
    <name type="scientific">Dothistroma septosporum (strain NZE10 / CBS 128990)</name>
    <name type="common">Red band needle blight fungus</name>
    <name type="synonym">Mycosphaerella pini</name>
    <dbReference type="NCBI Taxonomy" id="675120"/>
    <lineage>
        <taxon>Eukaryota</taxon>
        <taxon>Fungi</taxon>
        <taxon>Dikarya</taxon>
        <taxon>Ascomycota</taxon>
        <taxon>Pezizomycotina</taxon>
        <taxon>Dothideomycetes</taxon>
        <taxon>Dothideomycetidae</taxon>
        <taxon>Mycosphaerellales</taxon>
        <taxon>Mycosphaerellaceae</taxon>
        <taxon>Dothistroma</taxon>
    </lineage>
</organism>
<dbReference type="HOGENOM" id="CLU_1488980_0_0_1"/>
<protein>
    <submittedName>
        <fullName evidence="2">Uncharacterized protein</fullName>
    </submittedName>
</protein>
<name>N1PXW2_DOTSN</name>
<dbReference type="Proteomes" id="UP000016933">
    <property type="component" value="Unassembled WGS sequence"/>
</dbReference>
<reference evidence="2 3" key="2">
    <citation type="journal article" date="2012" name="PLoS Pathog.">
        <title>Diverse lifestyles and strategies of plant pathogenesis encoded in the genomes of eighteen Dothideomycetes fungi.</title>
        <authorList>
            <person name="Ohm R.A."/>
            <person name="Feau N."/>
            <person name="Henrissat B."/>
            <person name="Schoch C.L."/>
            <person name="Horwitz B.A."/>
            <person name="Barry K.W."/>
            <person name="Condon B.J."/>
            <person name="Copeland A.C."/>
            <person name="Dhillon B."/>
            <person name="Glaser F."/>
            <person name="Hesse C.N."/>
            <person name="Kosti I."/>
            <person name="LaButti K."/>
            <person name="Lindquist E.A."/>
            <person name="Lucas S."/>
            <person name="Salamov A.A."/>
            <person name="Bradshaw R.E."/>
            <person name="Ciuffetti L."/>
            <person name="Hamelin R.C."/>
            <person name="Kema G.H.J."/>
            <person name="Lawrence C."/>
            <person name="Scott J.A."/>
            <person name="Spatafora J.W."/>
            <person name="Turgeon B.G."/>
            <person name="de Wit P.J.G.M."/>
            <person name="Zhong S."/>
            <person name="Goodwin S.B."/>
            <person name="Grigoriev I.V."/>
        </authorList>
    </citation>
    <scope>NUCLEOTIDE SEQUENCE [LARGE SCALE GENOMIC DNA]</scope>
    <source>
        <strain evidence="3">NZE10 / CBS 128990</strain>
    </source>
</reference>
<accession>N1PXW2</accession>
<evidence type="ECO:0000256" key="1">
    <source>
        <dbReference type="SAM" id="MobiDB-lite"/>
    </source>
</evidence>
<feature type="region of interest" description="Disordered" evidence="1">
    <location>
        <begin position="1"/>
        <end position="25"/>
    </location>
</feature>
<dbReference type="AlphaFoldDB" id="N1PXW2"/>
<evidence type="ECO:0000313" key="2">
    <source>
        <dbReference type="EMBL" id="EME47838.1"/>
    </source>
</evidence>
<feature type="region of interest" description="Disordered" evidence="1">
    <location>
        <begin position="130"/>
        <end position="162"/>
    </location>
</feature>
<dbReference type="EMBL" id="KB446536">
    <property type="protein sequence ID" value="EME47838.1"/>
    <property type="molecule type" value="Genomic_DNA"/>
</dbReference>
<feature type="compositionally biased region" description="Polar residues" evidence="1">
    <location>
        <begin position="130"/>
        <end position="143"/>
    </location>
</feature>
<keyword evidence="3" id="KW-1185">Reference proteome</keyword>